<evidence type="ECO:0000256" key="4">
    <source>
        <dbReference type="ARBA" id="ARBA00044692"/>
    </source>
</evidence>
<evidence type="ECO:0000256" key="3">
    <source>
        <dbReference type="ARBA" id="ARBA00044676"/>
    </source>
</evidence>
<dbReference type="PANTHER" id="PTHR12395">
    <property type="entry name" value="DOM-3 RELATED"/>
    <property type="match status" value="1"/>
</dbReference>
<comment type="similarity">
    <text evidence="2 7">Belongs to the DXO/Dom3Z family.</text>
</comment>
<comment type="catalytic activity">
    <reaction evidence="4">
        <text>a 5'-end triphospho-ribonucleoside in mRNA + H2O = a 5'-end phospho-ribonucleoside in mRNA + diphosphate + H(+)</text>
        <dbReference type="Rhea" id="RHEA:78683"/>
        <dbReference type="Rhea" id="RHEA-COMP:15692"/>
        <dbReference type="Rhea" id="RHEA-COMP:17164"/>
        <dbReference type="ChEBI" id="CHEBI:15377"/>
        <dbReference type="ChEBI" id="CHEBI:15378"/>
        <dbReference type="ChEBI" id="CHEBI:33019"/>
        <dbReference type="ChEBI" id="CHEBI:138282"/>
        <dbReference type="ChEBI" id="CHEBI:167618"/>
    </reaction>
    <physiologicalReaction direction="left-to-right" evidence="4">
        <dbReference type="Rhea" id="RHEA:78684"/>
    </physiologicalReaction>
</comment>
<dbReference type="RefSeq" id="XP_060300064.1">
    <property type="nucleotide sequence ID" value="XM_060441201.1"/>
</dbReference>
<keyword evidence="7" id="KW-0539">Nucleus</keyword>
<comment type="catalytic activity">
    <reaction evidence="6">
        <text>a 5'-end NAD(+)-phospho-ribonucleoside in mRNA + H2O = a 5'-end phospho-ribonucleoside in mRNA + NAD(+) + H(+)</text>
        <dbReference type="Rhea" id="RHEA:60880"/>
        <dbReference type="Rhea" id="RHEA-COMP:15692"/>
        <dbReference type="Rhea" id="RHEA-COMP:15698"/>
        <dbReference type="ChEBI" id="CHEBI:15377"/>
        <dbReference type="ChEBI" id="CHEBI:15378"/>
        <dbReference type="ChEBI" id="CHEBI:57540"/>
        <dbReference type="ChEBI" id="CHEBI:138282"/>
        <dbReference type="ChEBI" id="CHEBI:144029"/>
    </reaction>
    <physiologicalReaction direction="left-to-right" evidence="6">
        <dbReference type="Rhea" id="RHEA:60881"/>
    </physiologicalReaction>
</comment>
<dbReference type="GeneID" id="85324471"/>
<dbReference type="GO" id="GO:0000166">
    <property type="term" value="F:nucleotide binding"/>
    <property type="evidence" value="ECO:0007669"/>
    <property type="project" value="UniProtKB-KW"/>
</dbReference>
<protein>
    <recommendedName>
        <fullName evidence="7">Decapping nuclease</fullName>
        <ecNumber evidence="7">3.6.1.-</ecNumber>
    </recommendedName>
</protein>
<dbReference type="GO" id="GO:0110155">
    <property type="term" value="P:NAD-cap decapping"/>
    <property type="evidence" value="ECO:0007669"/>
    <property type="project" value="TreeGrafter"/>
</dbReference>
<evidence type="ECO:0000256" key="2">
    <source>
        <dbReference type="ARBA" id="ARBA00006562"/>
    </source>
</evidence>
<dbReference type="InterPro" id="IPR013961">
    <property type="entry name" value="RAI1"/>
</dbReference>
<dbReference type="GO" id="GO:0004518">
    <property type="term" value="F:nuclease activity"/>
    <property type="evidence" value="ECO:0007669"/>
    <property type="project" value="UniProtKB-KW"/>
</dbReference>
<dbReference type="GO" id="GO:0046872">
    <property type="term" value="F:metal ion binding"/>
    <property type="evidence" value="ECO:0007669"/>
    <property type="project" value="UniProtKB-KW"/>
</dbReference>
<keyword evidence="7" id="KW-0479">Metal-binding</keyword>
<keyword evidence="7" id="KW-0378">Hydrolase</keyword>
<feature type="compositionally biased region" description="Polar residues" evidence="8">
    <location>
        <begin position="32"/>
        <end position="43"/>
    </location>
</feature>
<evidence type="ECO:0000256" key="8">
    <source>
        <dbReference type="SAM" id="MobiDB-lite"/>
    </source>
</evidence>
<comment type="caution">
    <text evidence="10">The sequence shown here is derived from an EMBL/GenBank/DDBJ whole genome shotgun (WGS) entry which is preliminary data.</text>
</comment>
<dbReference type="GO" id="GO:0000956">
    <property type="term" value="P:nuclear-transcribed mRNA catabolic process"/>
    <property type="evidence" value="ECO:0007669"/>
    <property type="project" value="TreeGrafter"/>
</dbReference>
<evidence type="ECO:0000259" key="9">
    <source>
        <dbReference type="Pfam" id="PF08652"/>
    </source>
</evidence>
<keyword evidence="11" id="KW-1185">Reference proteome</keyword>
<dbReference type="GO" id="GO:0005634">
    <property type="term" value="C:nucleus"/>
    <property type="evidence" value="ECO:0007669"/>
    <property type="project" value="UniProtKB-SubCell"/>
</dbReference>
<feature type="region of interest" description="Disordered" evidence="8">
    <location>
        <begin position="32"/>
        <end position="53"/>
    </location>
</feature>
<gene>
    <name evidence="10" type="ORF">B0T26DRAFT_693476</name>
</gene>
<feature type="domain" description="RAI1-like" evidence="9">
    <location>
        <begin position="84"/>
        <end position="285"/>
    </location>
</feature>
<dbReference type="EMBL" id="JAUIRO010000002">
    <property type="protein sequence ID" value="KAK0727208.1"/>
    <property type="molecule type" value="Genomic_DNA"/>
</dbReference>
<keyword evidence="7" id="KW-0540">Nuclease</keyword>
<dbReference type="Pfam" id="PF08652">
    <property type="entry name" value="RAI1"/>
    <property type="match status" value="1"/>
</dbReference>
<comment type="catalytic activity">
    <reaction evidence="3">
        <text>a 5'-end (N(7)-methyl 5'-triphosphoguanosine)-ribonucleoside-ribonucleotide in mRNA + H2O = a (N(7)-methyl 5'-triphosphoguanosine)-nucleoside + a 5'-end phospho-ribonucleoside in mRNA + H(+)</text>
        <dbReference type="Rhea" id="RHEA:66928"/>
        <dbReference type="Rhea" id="RHEA-COMP:15692"/>
        <dbReference type="Rhea" id="RHEA-COMP:17313"/>
        <dbReference type="ChEBI" id="CHEBI:15377"/>
        <dbReference type="ChEBI" id="CHEBI:15378"/>
        <dbReference type="ChEBI" id="CHEBI:138282"/>
        <dbReference type="ChEBI" id="CHEBI:172876"/>
        <dbReference type="ChEBI" id="CHEBI:172877"/>
    </reaction>
    <physiologicalReaction direction="left-to-right" evidence="3">
        <dbReference type="Rhea" id="RHEA:66929"/>
    </physiologicalReaction>
</comment>
<comment type="function">
    <text evidence="5">Decapping enzyme for NAD-capped RNAs: specifically hydrolyzes the nicotinamide adenine dinucleotide (NAD) cap from a subset of RNAs by removing the entire NAD moiety from the 5'-end of an NAD-capped RNA. The NAD-cap is present at the 5'-end of some RNAs and snoRNAs. In contrast to the canonical 5'-end N7 methylguanosine (m7G) cap, the NAD cap promotes mRNA decay. Also acts as a non-canonical decapping enzyme that removes the entire cap structure of m7G capped or incompletely capped RNAs. Has decapping activity toward incomplete 5'-end m7G cap mRNAs such as unmethylated 5'-end-capped RNA (cap0), while it has no activity toward 2'-O-ribose methylated m7G cap (cap1). Also possesses RNA 5'-pyrophosphohydrolase activity by hydrolyzing the 5'-end triphosphate to release pyrophosphates. Stimulates exoribonuclease activity of Rat1, allowing it to degrade RNAs with stable secondary structure more effectively.</text>
</comment>
<evidence type="ECO:0000256" key="1">
    <source>
        <dbReference type="ARBA" id="ARBA00001968"/>
    </source>
</evidence>
<keyword evidence="7" id="KW-0694">RNA-binding</keyword>
<evidence type="ECO:0000256" key="7">
    <source>
        <dbReference type="RuleBase" id="RU367113"/>
    </source>
</evidence>
<keyword evidence="7" id="KW-0547">Nucleotide-binding</keyword>
<dbReference type="GO" id="GO:0034353">
    <property type="term" value="F:mRNA 5'-diphosphatase activity"/>
    <property type="evidence" value="ECO:0007669"/>
    <property type="project" value="TreeGrafter"/>
</dbReference>
<dbReference type="PANTHER" id="PTHR12395:SF9">
    <property type="entry name" value="DECAPPING AND EXORIBONUCLEASE PROTEIN"/>
    <property type="match status" value="1"/>
</dbReference>
<dbReference type="GO" id="GO:0003723">
    <property type="term" value="F:RNA binding"/>
    <property type="evidence" value="ECO:0007669"/>
    <property type="project" value="UniProtKB-KW"/>
</dbReference>
<evidence type="ECO:0000256" key="5">
    <source>
        <dbReference type="ARBA" id="ARBA00046211"/>
    </source>
</evidence>
<dbReference type="GO" id="GO:0005829">
    <property type="term" value="C:cytosol"/>
    <property type="evidence" value="ECO:0007669"/>
    <property type="project" value="TreeGrafter"/>
</dbReference>
<dbReference type="InterPro" id="IPR039039">
    <property type="entry name" value="RAI1-like_fam"/>
</dbReference>
<dbReference type="Proteomes" id="UP001172101">
    <property type="component" value="Unassembled WGS sequence"/>
</dbReference>
<name>A0AA40B487_9PEZI</name>
<organism evidence="10 11">
    <name type="scientific">Lasiosphaeria miniovina</name>
    <dbReference type="NCBI Taxonomy" id="1954250"/>
    <lineage>
        <taxon>Eukaryota</taxon>
        <taxon>Fungi</taxon>
        <taxon>Dikarya</taxon>
        <taxon>Ascomycota</taxon>
        <taxon>Pezizomycotina</taxon>
        <taxon>Sordariomycetes</taxon>
        <taxon>Sordariomycetidae</taxon>
        <taxon>Sordariales</taxon>
        <taxon>Lasiosphaeriaceae</taxon>
        <taxon>Lasiosphaeria</taxon>
    </lineage>
</organism>
<dbReference type="AlphaFoldDB" id="A0AA40B487"/>
<comment type="cofactor">
    <cofactor evidence="1 7">
        <name>a divalent metal cation</name>
        <dbReference type="ChEBI" id="CHEBI:60240"/>
    </cofactor>
</comment>
<evidence type="ECO:0000256" key="6">
    <source>
        <dbReference type="ARBA" id="ARBA00048124"/>
    </source>
</evidence>
<proteinExistence type="inferred from homology"/>
<reference evidence="10" key="1">
    <citation type="submission" date="2023-06" db="EMBL/GenBank/DDBJ databases">
        <title>Genome-scale phylogeny and comparative genomics of the fungal order Sordariales.</title>
        <authorList>
            <consortium name="Lawrence Berkeley National Laboratory"/>
            <person name="Hensen N."/>
            <person name="Bonometti L."/>
            <person name="Westerberg I."/>
            <person name="Brannstrom I.O."/>
            <person name="Guillou S."/>
            <person name="Cros-Aarteil S."/>
            <person name="Calhoun S."/>
            <person name="Haridas S."/>
            <person name="Kuo A."/>
            <person name="Mondo S."/>
            <person name="Pangilinan J."/>
            <person name="Riley R."/>
            <person name="LaButti K."/>
            <person name="Andreopoulos B."/>
            <person name="Lipzen A."/>
            <person name="Chen C."/>
            <person name="Yanf M."/>
            <person name="Daum C."/>
            <person name="Ng V."/>
            <person name="Clum A."/>
            <person name="Steindorff A."/>
            <person name="Ohm R."/>
            <person name="Martin F."/>
            <person name="Silar P."/>
            <person name="Natvig D."/>
            <person name="Lalanne C."/>
            <person name="Gautier V."/>
            <person name="Ament-velasquez S.L."/>
            <person name="Kruys A."/>
            <person name="Hutchinson M.I."/>
            <person name="Powell A.J."/>
            <person name="Barry K."/>
            <person name="Miller A.N."/>
            <person name="Grigoriev I.V."/>
            <person name="Debuchy R."/>
            <person name="Gladieux P."/>
            <person name="Thoren M.H."/>
            <person name="Johannesson H."/>
        </authorList>
    </citation>
    <scope>NUCLEOTIDE SEQUENCE</scope>
    <source>
        <strain evidence="10">SMH2392-1A</strain>
    </source>
</reference>
<sequence>MTQIQTNMDARRFRFAILSADSRDKASLKKITSTRRLQGQHSSPGKARSLRRSCSSGVRHLLKHVHKHMHQGNGAAVTNVTHPVGYKFETLSTLPAPWGETSRDYIENRVNEVVNNKEQYCSVVRTGLGKTIICLGGEVDAIWDSKPATPGAPINWVELKTSAEIRSDRDMDNFERKLMKFWIQSFLLGVPKIIVGFRSRDGILVKLQELETGAIPNSVARRWGLAAGGWDGNVCINFASAFLDWLRQTITDEGVWRIRRKPRSPDIEVFQVEEVGHGSIITDEFMNWRIKLSLSPPKPPDATE</sequence>
<comment type="subcellular location">
    <subcellularLocation>
        <location evidence="7">Nucleus</location>
    </subcellularLocation>
</comment>
<dbReference type="EC" id="3.6.1.-" evidence="7"/>
<accession>A0AA40B487</accession>
<evidence type="ECO:0000313" key="11">
    <source>
        <dbReference type="Proteomes" id="UP001172101"/>
    </source>
</evidence>
<evidence type="ECO:0000313" key="10">
    <source>
        <dbReference type="EMBL" id="KAK0727208.1"/>
    </source>
</evidence>